<dbReference type="InterPro" id="IPR009079">
    <property type="entry name" value="4_helix_cytokine-like_core"/>
</dbReference>
<protein>
    <submittedName>
        <fullName evidence="8">Interferon a3</fullName>
    </submittedName>
</protein>
<comment type="similarity">
    <text evidence="2">Belongs to the alpha/beta interferon family.</text>
</comment>
<evidence type="ECO:0000256" key="4">
    <source>
        <dbReference type="ARBA" id="ARBA00022525"/>
    </source>
</evidence>
<evidence type="ECO:0000256" key="2">
    <source>
        <dbReference type="ARBA" id="ARBA00011033"/>
    </source>
</evidence>
<dbReference type="PANTHER" id="PTHR11691:SF73">
    <property type="entry name" value="INTERFERON BETA"/>
    <property type="match status" value="1"/>
</dbReference>
<accession>A0A444UV41</accession>
<comment type="caution">
    <text evidence="8">The sequence shown here is derived from an EMBL/GenBank/DDBJ whole genome shotgun (WGS) entry which is preliminary data.</text>
</comment>
<evidence type="ECO:0000256" key="1">
    <source>
        <dbReference type="ARBA" id="ARBA00004613"/>
    </source>
</evidence>
<keyword evidence="9" id="KW-1185">Reference proteome</keyword>
<sequence>MGEELPKDCFTEKDIQIKSELPKKVYGHHLQEGDDVKTVYETFLQIKNIFNKKLISVSWDQKNIESLKIVLHRQTSVLEDCKYSRCAWEMVRNEIKTLLQQVYKLMVKL</sequence>
<comment type="subcellular location">
    <subcellularLocation>
        <location evidence="1">Secreted</location>
    </subcellularLocation>
</comment>
<name>A0A444UV41_ACIRT</name>
<dbReference type="GO" id="GO:0005125">
    <property type="term" value="F:cytokine activity"/>
    <property type="evidence" value="ECO:0007669"/>
    <property type="project" value="UniProtKB-KW"/>
</dbReference>
<evidence type="ECO:0000256" key="7">
    <source>
        <dbReference type="ARBA" id="ARBA00023157"/>
    </source>
</evidence>
<dbReference type="AlphaFoldDB" id="A0A444UV41"/>
<dbReference type="SUPFAM" id="SSF47266">
    <property type="entry name" value="4-helical cytokines"/>
    <property type="match status" value="1"/>
</dbReference>
<evidence type="ECO:0000256" key="3">
    <source>
        <dbReference type="ARBA" id="ARBA00022514"/>
    </source>
</evidence>
<dbReference type="InterPro" id="IPR000471">
    <property type="entry name" value="Interferon_alpha/beta/delta"/>
</dbReference>
<keyword evidence="3" id="KW-0202">Cytokine</keyword>
<organism evidence="8 9">
    <name type="scientific">Acipenser ruthenus</name>
    <name type="common">Sterlet sturgeon</name>
    <dbReference type="NCBI Taxonomy" id="7906"/>
    <lineage>
        <taxon>Eukaryota</taxon>
        <taxon>Metazoa</taxon>
        <taxon>Chordata</taxon>
        <taxon>Craniata</taxon>
        <taxon>Vertebrata</taxon>
        <taxon>Euteleostomi</taxon>
        <taxon>Actinopterygii</taxon>
        <taxon>Chondrostei</taxon>
        <taxon>Acipenseriformes</taxon>
        <taxon>Acipenseridae</taxon>
        <taxon>Acipenser</taxon>
    </lineage>
</organism>
<reference evidence="8 9" key="1">
    <citation type="submission" date="2019-01" db="EMBL/GenBank/DDBJ databases">
        <title>Draft Genome and Complete Hox-Cluster Characterization of the Sterlet Sturgeon (Acipenser ruthenus).</title>
        <authorList>
            <person name="Wei Q."/>
        </authorList>
    </citation>
    <scope>NUCLEOTIDE SEQUENCE [LARGE SCALE GENOMIC DNA]</scope>
    <source>
        <strain evidence="8">WHYD16114868_AA</strain>
        <tissue evidence="8">Blood</tissue>
    </source>
</reference>
<evidence type="ECO:0000256" key="6">
    <source>
        <dbReference type="ARBA" id="ARBA00023118"/>
    </source>
</evidence>
<dbReference type="Pfam" id="PF00143">
    <property type="entry name" value="Interferon"/>
    <property type="match status" value="1"/>
</dbReference>
<dbReference type="Proteomes" id="UP000289886">
    <property type="component" value="Unassembled WGS sequence"/>
</dbReference>
<proteinExistence type="inferred from homology"/>
<dbReference type="EMBL" id="SCEB01007171">
    <property type="protein sequence ID" value="RXM92025.1"/>
    <property type="molecule type" value="Genomic_DNA"/>
</dbReference>
<keyword evidence="7" id="KW-1015">Disulfide bond</keyword>
<evidence type="ECO:0000313" key="9">
    <source>
        <dbReference type="Proteomes" id="UP000289886"/>
    </source>
</evidence>
<dbReference type="PANTHER" id="PTHR11691">
    <property type="entry name" value="TYPE I INTERFERON"/>
    <property type="match status" value="1"/>
</dbReference>
<dbReference type="GO" id="GO:0005126">
    <property type="term" value="F:cytokine receptor binding"/>
    <property type="evidence" value="ECO:0007669"/>
    <property type="project" value="InterPro"/>
</dbReference>
<keyword evidence="5" id="KW-0732">Signal</keyword>
<keyword evidence="4" id="KW-0964">Secreted</keyword>
<dbReference type="GO" id="GO:0006955">
    <property type="term" value="P:immune response"/>
    <property type="evidence" value="ECO:0007669"/>
    <property type="project" value="UniProtKB-ARBA"/>
</dbReference>
<dbReference type="Gene3D" id="1.20.1250.10">
    <property type="match status" value="2"/>
</dbReference>
<dbReference type="GO" id="GO:0005615">
    <property type="term" value="C:extracellular space"/>
    <property type="evidence" value="ECO:0007669"/>
    <property type="project" value="UniProtKB-KW"/>
</dbReference>
<keyword evidence="6" id="KW-0051">Antiviral defense</keyword>
<dbReference type="GO" id="GO:0051607">
    <property type="term" value="P:defense response to virus"/>
    <property type="evidence" value="ECO:0007669"/>
    <property type="project" value="UniProtKB-KW"/>
</dbReference>
<evidence type="ECO:0000313" key="8">
    <source>
        <dbReference type="EMBL" id="RXM92025.1"/>
    </source>
</evidence>
<evidence type="ECO:0000256" key="5">
    <source>
        <dbReference type="ARBA" id="ARBA00022729"/>
    </source>
</evidence>
<gene>
    <name evidence="8" type="ORF">EOD39_20569</name>
</gene>